<reference evidence="2" key="1">
    <citation type="submission" date="2015-01" db="EMBL/GenBank/DDBJ databases">
        <authorList>
            <person name="Manzoor Shahid"/>
            <person name="Zubair Saima"/>
        </authorList>
    </citation>
    <scope>NUCLEOTIDE SEQUENCE [LARGE SCALE GENOMIC DNA]</scope>
    <source>
        <strain evidence="2">Sp3</strain>
    </source>
</reference>
<protein>
    <submittedName>
        <fullName evidence="1">Uncharacterized protein</fullName>
    </submittedName>
</protein>
<evidence type="ECO:0000313" key="1">
    <source>
        <dbReference type="EMBL" id="CEO88542.1"/>
    </source>
</evidence>
<dbReference type="Proteomes" id="UP000046155">
    <property type="component" value="Unassembled WGS sequence"/>
</dbReference>
<name>A0A0B7MLJ4_9FIRM</name>
<dbReference type="EMBL" id="CDRZ01000118">
    <property type="protein sequence ID" value="CEO88542.1"/>
    <property type="molecule type" value="Genomic_DNA"/>
</dbReference>
<dbReference type="AlphaFoldDB" id="A0A0B7MLJ4"/>
<evidence type="ECO:0000313" key="2">
    <source>
        <dbReference type="Proteomes" id="UP000046155"/>
    </source>
</evidence>
<keyword evidence="2" id="KW-1185">Reference proteome</keyword>
<sequence>MYHFFPLLQGIYVMISKAAESSEALLSSEDLPTGTLKALAPMEEVLFPGGEYRFFFPEVLGCLDRELRETDNSELRDSLNEFLFFLILLSDTKQIAIIKYLHVRCICAYLGRLPVFLPEADLEFKVPADYCDQNIIEKYACYLGSRDMTEEAVYVRNAFETLGEQAQQEAFLYEDEVIDFARLLLEEDEEE</sequence>
<proteinExistence type="predicted"/>
<gene>
    <name evidence="1" type="ORF">SSCH_2040002</name>
</gene>
<organism evidence="1 2">
    <name type="scientific">Syntrophaceticus schinkii</name>
    <dbReference type="NCBI Taxonomy" id="499207"/>
    <lineage>
        <taxon>Bacteria</taxon>
        <taxon>Bacillati</taxon>
        <taxon>Bacillota</taxon>
        <taxon>Clostridia</taxon>
        <taxon>Thermoanaerobacterales</taxon>
        <taxon>Thermoanaerobacterales Family III. Incertae Sedis</taxon>
        <taxon>Syntrophaceticus</taxon>
    </lineage>
</organism>
<accession>A0A0B7MLJ4</accession>